<evidence type="ECO:0000256" key="1">
    <source>
        <dbReference type="SAM" id="Phobius"/>
    </source>
</evidence>
<feature type="transmembrane region" description="Helical" evidence="1">
    <location>
        <begin position="181"/>
        <end position="201"/>
    </location>
</feature>
<dbReference type="STRING" id="679926.Mpet_1787"/>
<feature type="transmembrane region" description="Helical" evidence="1">
    <location>
        <begin position="120"/>
        <end position="140"/>
    </location>
</feature>
<feature type="transmembrane region" description="Helical" evidence="1">
    <location>
        <begin position="146"/>
        <end position="169"/>
    </location>
</feature>
<dbReference type="eggNOG" id="arCOG02177">
    <property type="taxonomic scope" value="Archaea"/>
</dbReference>
<dbReference type="HOGENOM" id="CLU_086260_0_0_2"/>
<gene>
    <name evidence="2" type="ordered locus">Mpet_1787</name>
</gene>
<dbReference type="KEGG" id="mpi:Mpet_1787"/>
<keyword evidence="1" id="KW-0472">Membrane</keyword>
<organism evidence="2 3">
    <name type="scientific">Methanolacinia petrolearia (strain DSM 11571 / OCM 486 / SEBR 4847)</name>
    <name type="common">Methanoplanus petrolearius</name>
    <dbReference type="NCBI Taxonomy" id="679926"/>
    <lineage>
        <taxon>Archaea</taxon>
        <taxon>Methanobacteriati</taxon>
        <taxon>Methanobacteriota</taxon>
        <taxon>Stenosarchaea group</taxon>
        <taxon>Methanomicrobia</taxon>
        <taxon>Methanomicrobiales</taxon>
        <taxon>Methanomicrobiaceae</taxon>
        <taxon>Methanolacinia</taxon>
    </lineage>
</organism>
<evidence type="ECO:0000313" key="3">
    <source>
        <dbReference type="Proteomes" id="UP000006565"/>
    </source>
</evidence>
<dbReference type="InterPro" id="IPR002749">
    <property type="entry name" value="DUF63"/>
</dbReference>
<feature type="transmembrane region" description="Helical" evidence="1">
    <location>
        <begin position="54"/>
        <end position="71"/>
    </location>
</feature>
<evidence type="ECO:0000313" key="2">
    <source>
        <dbReference type="EMBL" id="ADN36540.1"/>
    </source>
</evidence>
<sequence precursor="true">MIGDFIYKYYVGPIVNGGAYTIVDTLTYAIILIVSVYLVYKWLIRAGIEIDKDFVLSLIPYIVLGGFLRVVEDTGIIPYPYYVLLITPLIYFVIFFYAIVVLVLSRALEGRKIIADYHKGFATGGIIACAISLVPLVWYGLTVTQINFFVMFSILGIACISSLAVWAFVKYALKWDYVDDILYRLLIFGHMLDASATSFGIDLHEVTYVEQHVVGSALIEATGTAFSMFALKLVVIIPAIYILQIYRQEGNKALFHLIILAMIMVGLAPGIRDMVRMILYV</sequence>
<reference evidence="2 3" key="1">
    <citation type="journal article" date="2010" name="Stand. Genomic Sci.">
        <title>Complete genome sequence of Methanoplanus petrolearius type strain (SEBR 4847).</title>
        <authorList>
            <person name="Brambilla E."/>
            <person name="Djao O.D."/>
            <person name="Daligault H."/>
            <person name="Lapidus A."/>
            <person name="Lucas S."/>
            <person name="Hammon N."/>
            <person name="Nolan M."/>
            <person name="Tice H."/>
            <person name="Cheng J.F."/>
            <person name="Han C."/>
            <person name="Tapia R."/>
            <person name="Goodwin L."/>
            <person name="Pitluck S."/>
            <person name="Liolios K."/>
            <person name="Ivanova N."/>
            <person name="Mavromatis K."/>
            <person name="Mikhailova N."/>
            <person name="Pati A."/>
            <person name="Chen A."/>
            <person name="Palaniappan K."/>
            <person name="Land M."/>
            <person name="Hauser L."/>
            <person name="Chang Y.J."/>
            <person name="Jeffries C.D."/>
            <person name="Rohde M."/>
            <person name="Spring S."/>
            <person name="Sikorski J."/>
            <person name="Goker M."/>
            <person name="Woyke T."/>
            <person name="Bristow J."/>
            <person name="Eisen J.A."/>
            <person name="Markowitz V."/>
            <person name="Hugenholtz P."/>
            <person name="Kyrpides N.C."/>
            <person name="Klenk H.P."/>
        </authorList>
    </citation>
    <scope>NUCLEOTIDE SEQUENCE [LARGE SCALE GENOMIC DNA]</scope>
    <source>
        <strain evidence="3">DSM 11571 / OCM 486 / SEBR 4847</strain>
    </source>
</reference>
<dbReference type="GeneID" id="9744262"/>
<keyword evidence="1" id="KW-0812">Transmembrane</keyword>
<feature type="transmembrane region" description="Helical" evidence="1">
    <location>
        <begin position="83"/>
        <end position="108"/>
    </location>
</feature>
<feature type="transmembrane region" description="Helical" evidence="1">
    <location>
        <begin position="20"/>
        <end position="42"/>
    </location>
</feature>
<dbReference type="Pfam" id="PF01889">
    <property type="entry name" value="DUF63"/>
    <property type="match status" value="1"/>
</dbReference>
<keyword evidence="1" id="KW-1133">Transmembrane helix</keyword>
<dbReference type="PANTHER" id="PTHR40700">
    <property type="entry name" value="HYPOTHETICAL MEMBRANE PROTEIN, CONSERVED, DUF63 FAMILY"/>
    <property type="match status" value="1"/>
</dbReference>
<dbReference type="PANTHER" id="PTHR40700:SF1">
    <property type="entry name" value="DUF63 DOMAIN-CONTAINING PROTEIN"/>
    <property type="match status" value="1"/>
</dbReference>
<protein>
    <recommendedName>
        <fullName evidence="4">DUF63 family protein</fullName>
    </recommendedName>
</protein>
<name>E1RI75_METP4</name>
<evidence type="ECO:0008006" key="4">
    <source>
        <dbReference type="Google" id="ProtNLM"/>
    </source>
</evidence>
<dbReference type="RefSeq" id="WP_013329717.1">
    <property type="nucleotide sequence ID" value="NC_014507.1"/>
</dbReference>
<proteinExistence type="predicted"/>
<dbReference type="Proteomes" id="UP000006565">
    <property type="component" value="Chromosome"/>
</dbReference>
<feature type="transmembrane region" description="Helical" evidence="1">
    <location>
        <begin position="253"/>
        <end position="271"/>
    </location>
</feature>
<dbReference type="EMBL" id="CP002117">
    <property type="protein sequence ID" value="ADN36540.1"/>
    <property type="molecule type" value="Genomic_DNA"/>
</dbReference>
<dbReference type="AlphaFoldDB" id="E1RI75"/>
<feature type="transmembrane region" description="Helical" evidence="1">
    <location>
        <begin position="221"/>
        <end position="241"/>
    </location>
</feature>
<dbReference type="OrthoDB" id="84937at2157"/>
<keyword evidence="3" id="KW-1185">Reference proteome</keyword>
<accession>E1RI75</accession>